<dbReference type="PANTHER" id="PTHR46401">
    <property type="entry name" value="GLYCOSYLTRANSFERASE WBBK-RELATED"/>
    <property type="match status" value="1"/>
</dbReference>
<evidence type="ECO:0000313" key="4">
    <source>
        <dbReference type="EMBL" id="CAJ36730.1"/>
    </source>
</evidence>
<dbReference type="CDD" id="cd03801">
    <property type="entry name" value="GT4_PimA-like"/>
    <property type="match status" value="1"/>
</dbReference>
<feature type="domain" description="Glycosyltransferase subfamily 4-like N-terminal" evidence="3">
    <location>
        <begin position="51"/>
        <end position="156"/>
    </location>
</feature>
<reference evidence="4 5" key="1">
    <citation type="journal article" date="2006" name="Science">
        <title>Genome of rice cluster I archaea -- the key methane producers in the rice rhizosphere.</title>
        <authorList>
            <person name="Erkel C."/>
            <person name="Kube M."/>
            <person name="Reinhardt R."/>
            <person name="Liesack W."/>
        </authorList>
    </citation>
    <scope>NUCLEOTIDE SEQUENCE [LARGE SCALE GENOMIC DNA]</scope>
    <source>
        <strain evidence="5">DSM 22066 / NBRC 105507 / MRE50</strain>
    </source>
</reference>
<evidence type="ECO:0000256" key="1">
    <source>
        <dbReference type="ARBA" id="ARBA00022679"/>
    </source>
</evidence>
<dbReference type="InterPro" id="IPR001296">
    <property type="entry name" value="Glyco_trans_1"/>
</dbReference>
<name>Q0W4G3_METAR</name>
<gene>
    <name evidence="4" type="ORF">RCIX1465</name>
</gene>
<keyword evidence="1" id="KW-0808">Transferase</keyword>
<protein>
    <submittedName>
        <fullName evidence="4">Glycosyltransferase (Group 1)</fullName>
    </submittedName>
</protein>
<evidence type="ECO:0000259" key="3">
    <source>
        <dbReference type="Pfam" id="PF13439"/>
    </source>
</evidence>
<organism evidence="4 5">
    <name type="scientific">Methanocella arvoryzae (strain DSM 22066 / NBRC 105507 / MRE50)</name>
    <dbReference type="NCBI Taxonomy" id="351160"/>
    <lineage>
        <taxon>Archaea</taxon>
        <taxon>Methanobacteriati</taxon>
        <taxon>Methanobacteriota</taxon>
        <taxon>Stenosarchaea group</taxon>
        <taxon>Methanomicrobia</taxon>
        <taxon>Methanocellales</taxon>
        <taxon>Methanocellaceae</taxon>
        <taxon>Methanocella</taxon>
    </lineage>
</organism>
<proteinExistence type="predicted"/>
<accession>Q0W4G3</accession>
<dbReference type="SUPFAM" id="SSF53756">
    <property type="entry name" value="UDP-Glycosyltransferase/glycogen phosphorylase"/>
    <property type="match status" value="1"/>
</dbReference>
<dbReference type="Proteomes" id="UP000000663">
    <property type="component" value="Chromosome"/>
</dbReference>
<dbReference type="KEGG" id="rci:RCIX1465"/>
<evidence type="ECO:0000313" key="5">
    <source>
        <dbReference type="Proteomes" id="UP000000663"/>
    </source>
</evidence>
<dbReference type="eggNOG" id="arCOG01415">
    <property type="taxonomic scope" value="Archaea"/>
</dbReference>
<dbReference type="EMBL" id="AM114193">
    <property type="protein sequence ID" value="CAJ36730.1"/>
    <property type="molecule type" value="Genomic_DNA"/>
</dbReference>
<dbReference type="Pfam" id="PF13439">
    <property type="entry name" value="Glyco_transf_4"/>
    <property type="match status" value="1"/>
</dbReference>
<dbReference type="GO" id="GO:0016757">
    <property type="term" value="F:glycosyltransferase activity"/>
    <property type="evidence" value="ECO:0007669"/>
    <property type="project" value="InterPro"/>
</dbReference>
<feature type="domain" description="Glycosyl transferase family 1" evidence="2">
    <location>
        <begin position="167"/>
        <end position="329"/>
    </location>
</feature>
<dbReference type="CAZy" id="GT4">
    <property type="family name" value="Glycosyltransferase Family 4"/>
</dbReference>
<dbReference type="Pfam" id="PF00534">
    <property type="entry name" value="Glycos_transf_1"/>
    <property type="match status" value="1"/>
</dbReference>
<dbReference type="AlphaFoldDB" id="Q0W4G3"/>
<sequence>MYINPSPTGGMLHYSTQLVNNIPEEHEKALIIGNLGDKKSLYSNITIHEISWKKTELVANVLEIRKIVKSFNPDIIHFTSFHFILILLVPFFKKYRIVVTAHDVDAHQGTDNFFYKFVLDQYLKLGDLLITHGKNLKDRLVEKGFDESKIFILPHGDYSFFLNYSVEKNSSVENRDTLLFFGRILKYKGLNYLLESLKLVIQEHPDVKLIVAGKGNMDEYRDLVQSFKAENLDIHNYFIEDKDVPSYFSMADIVVLPYIEASQTGIIPIAYAFSKPVIATNVGSIPEVVDNGITGILVPPKDEKALAVAILRLLKDKQLAKELGTNAYHKMKEELSWDKIAIRTINIYKQLL</sequence>
<dbReference type="STRING" id="351160.RCIX1465"/>
<keyword evidence="5" id="KW-1185">Reference proteome</keyword>
<dbReference type="PANTHER" id="PTHR46401:SF2">
    <property type="entry name" value="GLYCOSYLTRANSFERASE WBBK-RELATED"/>
    <property type="match status" value="1"/>
</dbReference>
<evidence type="ECO:0000259" key="2">
    <source>
        <dbReference type="Pfam" id="PF00534"/>
    </source>
</evidence>
<dbReference type="InterPro" id="IPR028098">
    <property type="entry name" value="Glyco_trans_4-like_N"/>
</dbReference>
<dbReference type="Gene3D" id="3.40.50.2000">
    <property type="entry name" value="Glycogen Phosphorylase B"/>
    <property type="match status" value="2"/>
</dbReference>